<dbReference type="EMBL" id="JAQQBZ010000001">
    <property type="protein sequence ID" value="MFM0591940.1"/>
    <property type="molecule type" value="Genomic_DNA"/>
</dbReference>
<sequence>MANYLELKAQAEAFAAQAEEARLAELQTVLDEVRMRVSAYGLTVEQVFGPEASCDVKEETAVAEPDSLAPAATVKTALNPAAAWPFPTGSRP</sequence>
<comment type="caution">
    <text evidence="2">The sequence shown here is derived from an EMBL/GenBank/DDBJ whole genome shotgun (WGS) entry which is preliminary data.</text>
</comment>
<gene>
    <name evidence="2" type="ORF">PQQ68_02850</name>
</gene>
<evidence type="ECO:0000313" key="3">
    <source>
        <dbReference type="Proteomes" id="UP001629367"/>
    </source>
</evidence>
<dbReference type="Proteomes" id="UP001629367">
    <property type="component" value="Unassembled WGS sequence"/>
</dbReference>
<keyword evidence="1" id="KW-0175">Coiled coil</keyword>
<keyword evidence="3" id="KW-1185">Reference proteome</keyword>
<organism evidence="2 3">
    <name type="scientific">Paraburkholderia dilworthii</name>
    <dbReference type="NCBI Taxonomy" id="948106"/>
    <lineage>
        <taxon>Bacteria</taxon>
        <taxon>Pseudomonadati</taxon>
        <taxon>Pseudomonadota</taxon>
        <taxon>Betaproteobacteria</taxon>
        <taxon>Burkholderiales</taxon>
        <taxon>Burkholderiaceae</taxon>
        <taxon>Paraburkholderia</taxon>
    </lineage>
</organism>
<reference evidence="2 3" key="1">
    <citation type="journal article" date="2024" name="Chem. Sci.">
        <title>Discovery of megapolipeptins by genome mining of a Burkholderiales bacteria collection.</title>
        <authorList>
            <person name="Paulo B.S."/>
            <person name="Recchia M.J.J."/>
            <person name="Lee S."/>
            <person name="Fergusson C.H."/>
            <person name="Romanowski S.B."/>
            <person name="Hernandez A."/>
            <person name="Krull N."/>
            <person name="Liu D.Y."/>
            <person name="Cavanagh H."/>
            <person name="Bos A."/>
            <person name="Gray C.A."/>
            <person name="Murphy B.T."/>
            <person name="Linington R.G."/>
            <person name="Eustaquio A.S."/>
        </authorList>
    </citation>
    <scope>NUCLEOTIDE SEQUENCE [LARGE SCALE GENOMIC DNA]</scope>
    <source>
        <strain evidence="2 3">RL17-335-BIF-A</strain>
    </source>
</reference>
<evidence type="ECO:0000256" key="1">
    <source>
        <dbReference type="SAM" id="Coils"/>
    </source>
</evidence>
<accession>A0ABW9D0W7</accession>
<name>A0ABW9D0W7_9BURK</name>
<protein>
    <submittedName>
        <fullName evidence="2">H-NS histone family protein</fullName>
    </submittedName>
</protein>
<proteinExistence type="predicted"/>
<feature type="coiled-coil region" evidence="1">
    <location>
        <begin position="4"/>
        <end position="36"/>
    </location>
</feature>
<evidence type="ECO:0000313" key="2">
    <source>
        <dbReference type="EMBL" id="MFM0591940.1"/>
    </source>
</evidence>
<dbReference type="RefSeq" id="WP_408208837.1">
    <property type="nucleotide sequence ID" value="NZ_JAQQBZ010000001.1"/>
</dbReference>